<dbReference type="SUPFAM" id="SSF51713">
    <property type="entry name" value="tRNA-guanine transglycosylase"/>
    <property type="match status" value="1"/>
</dbReference>
<evidence type="ECO:0000256" key="3">
    <source>
        <dbReference type="ARBA" id="ARBA00022723"/>
    </source>
</evidence>
<evidence type="ECO:0000256" key="2">
    <source>
        <dbReference type="ARBA" id="ARBA00022694"/>
    </source>
</evidence>
<dbReference type="PANTHER" id="PTHR46064">
    <property type="entry name" value="QUEUINE TRNA-RIBOSYLTRANSFERASE ACCESSORY SUBUNIT 2"/>
    <property type="match status" value="1"/>
</dbReference>
<dbReference type="InterPro" id="IPR028592">
    <property type="entry name" value="QTRTD1"/>
</dbReference>
<accession>A0A7M7HCC8</accession>
<dbReference type="InterPro" id="IPR050852">
    <property type="entry name" value="Queuine_tRNA-ribosyltrfase"/>
</dbReference>
<keyword evidence="4 5" id="KW-0862">Zinc</keyword>
<dbReference type="GO" id="GO:0005737">
    <property type="term" value="C:cytoplasm"/>
    <property type="evidence" value="ECO:0007669"/>
    <property type="project" value="UniProtKB-SubCell"/>
</dbReference>
<feature type="binding site" evidence="5">
    <location>
        <position position="323"/>
    </location>
    <ligand>
        <name>Zn(2+)</name>
        <dbReference type="ChEBI" id="CHEBI:29105"/>
    </ligand>
</feature>
<keyword evidence="3 5" id="KW-0479">Metal-binding</keyword>
<keyword evidence="1 5" id="KW-0963">Cytoplasm</keyword>
<feature type="binding site" evidence="5">
    <location>
        <position position="325"/>
    </location>
    <ligand>
        <name>Zn(2+)</name>
        <dbReference type="ChEBI" id="CHEBI:29105"/>
    </ligand>
</feature>
<gene>
    <name evidence="7" type="primary">100119609</name>
</gene>
<organism evidence="7 8">
    <name type="scientific">Nasonia vitripennis</name>
    <name type="common">Parasitic wasp</name>
    <dbReference type="NCBI Taxonomy" id="7425"/>
    <lineage>
        <taxon>Eukaryota</taxon>
        <taxon>Metazoa</taxon>
        <taxon>Ecdysozoa</taxon>
        <taxon>Arthropoda</taxon>
        <taxon>Hexapoda</taxon>
        <taxon>Insecta</taxon>
        <taxon>Pterygota</taxon>
        <taxon>Neoptera</taxon>
        <taxon>Endopterygota</taxon>
        <taxon>Hymenoptera</taxon>
        <taxon>Apocrita</taxon>
        <taxon>Proctotrupomorpha</taxon>
        <taxon>Chalcidoidea</taxon>
        <taxon>Pteromalidae</taxon>
        <taxon>Pteromalinae</taxon>
        <taxon>Nasonia</taxon>
    </lineage>
</organism>
<protein>
    <recommendedName>
        <fullName evidence="5">Queuine tRNA-ribosyltransferase accessory subunit 2</fullName>
    </recommendedName>
    <alternativeName>
        <fullName evidence="5">Queuine tRNA-ribosyltransferase domain-containing protein 1</fullName>
    </alternativeName>
</protein>
<comment type="similarity">
    <text evidence="5">Belongs to the queuine tRNA-ribosyltransferase family. QTRT2 subfamily.</text>
</comment>
<dbReference type="Proteomes" id="UP000002358">
    <property type="component" value="Chromosome 1"/>
</dbReference>
<comment type="function">
    <text evidence="5">Non-catalytic subunit of the queuine tRNA-ribosyltransferase (TGT) that catalyzes the base-exchange of a guanine (G) residue with queuine (Q) at position 34 (anticodon wobble position) in tRNAs with GU(N) anticodons (tRNA-Asp, -Asn, -His and -Tyr), resulting in the hypermodified nucleoside queuosine (7-(((4,5-cis-dihydroxy-2-cyclopenten-1-yl)amino)methyl)-7-deazaguanosine).</text>
</comment>
<name>A0A7M7HCC8_NASVI</name>
<dbReference type="GO" id="GO:0008479">
    <property type="term" value="F:tRNA-guanosine(34) queuine transglycosylase activity"/>
    <property type="evidence" value="ECO:0007669"/>
    <property type="project" value="UniProtKB-UniRule"/>
</dbReference>
<comment type="cofactor">
    <cofactor evidence="5">
        <name>Zn(2+)</name>
        <dbReference type="ChEBI" id="CHEBI:29105"/>
    </cofactor>
    <text evidence="5">Binds 1 zinc ion per subunit.</text>
</comment>
<feature type="domain" description="tRNA-guanine(15) transglycosylase-like" evidence="6">
    <location>
        <begin position="13"/>
        <end position="386"/>
    </location>
</feature>
<dbReference type="InParanoid" id="A0A7M7HCC8"/>
<dbReference type="InterPro" id="IPR002616">
    <property type="entry name" value="tRNA_ribo_trans-like"/>
</dbReference>
<dbReference type="FunCoup" id="A0A7M7HCC8">
    <property type="interactions" value="1445"/>
</dbReference>
<dbReference type="HAMAP" id="MF_03043">
    <property type="entry name" value="QTRT2"/>
    <property type="match status" value="1"/>
</dbReference>
<proteinExistence type="inferred from homology"/>
<feature type="binding site" evidence="5">
    <location>
        <position position="354"/>
    </location>
    <ligand>
        <name>Zn(2+)</name>
        <dbReference type="ChEBI" id="CHEBI:29105"/>
    </ligand>
</feature>
<reference evidence="7" key="1">
    <citation type="submission" date="2021-01" db="UniProtKB">
        <authorList>
            <consortium name="EnsemblMetazoa"/>
        </authorList>
    </citation>
    <scope>IDENTIFICATION</scope>
</reference>
<dbReference type="AlphaFoldDB" id="A0A7M7HCC8"/>
<comment type="subunit">
    <text evidence="5">Heterodimer of a catalytic subunit and an accessory subunit.</text>
</comment>
<evidence type="ECO:0000256" key="1">
    <source>
        <dbReference type="ARBA" id="ARBA00022490"/>
    </source>
</evidence>
<sequence length="393" mass="45349">MKFCATSLTRCTPRLGTLTEIERLPNLSFETPLLLLYTRRGSVPHLSKDVFKRLTEEQQFLLTSLPSTIFMTDFVKQFESFNDYVSMQEYPFFLSIQDPSETTNSGYQKNQSIAVWSRNGRSTVTPDRYMNIAEIFKPDMYVTLCDGDTDQDSSSKRISKTIERSKVLFEKCLTRHLASDILKNKGFLGSIEGGYNLQAREKSIKYMEGKPLLGYMIDGLHKNGIEVQNISIDQIKPVIEHSLNLLPMDKLRVLMGCWNPPTILDLVDLGIDVFDSSYSFLMTEQSKALTFLCNDCKHGERSALINLSEKRYVEDFEPICKACSCLTCKNHTKAYINHLIQTKELLAEVLLMIHNTHHYMEFFKAIRQHIKNGTFHEFRNKIYVKFSQMIEQS</sequence>
<evidence type="ECO:0000256" key="4">
    <source>
        <dbReference type="ARBA" id="ARBA00022833"/>
    </source>
</evidence>
<dbReference type="InterPro" id="IPR036511">
    <property type="entry name" value="TGT-like_sf"/>
</dbReference>
<dbReference type="OrthoDB" id="27601at2759"/>
<dbReference type="GO" id="GO:0006400">
    <property type="term" value="P:tRNA modification"/>
    <property type="evidence" value="ECO:0007669"/>
    <property type="project" value="InterPro"/>
</dbReference>
<evidence type="ECO:0000259" key="6">
    <source>
        <dbReference type="Pfam" id="PF01702"/>
    </source>
</evidence>
<dbReference type="Pfam" id="PF01702">
    <property type="entry name" value="TGT"/>
    <property type="match status" value="1"/>
</dbReference>
<dbReference type="SMR" id="A0A7M7HCC8"/>
<keyword evidence="2 5" id="KW-0819">tRNA processing</keyword>
<evidence type="ECO:0000313" key="7">
    <source>
        <dbReference type="EnsemblMetazoa" id="XP_008216006"/>
    </source>
</evidence>
<dbReference type="OMA" id="MAGSRMK"/>
<comment type="subcellular location">
    <subcellularLocation>
        <location evidence="5">Cytoplasm</location>
    </subcellularLocation>
</comment>
<evidence type="ECO:0000256" key="5">
    <source>
        <dbReference type="HAMAP-Rule" id="MF_03043"/>
    </source>
</evidence>
<dbReference type="NCBIfam" id="TIGR00449">
    <property type="entry name" value="tgt_general"/>
    <property type="match status" value="1"/>
</dbReference>
<dbReference type="EnsemblMetazoa" id="XM_008217784">
    <property type="protein sequence ID" value="XP_008216006"/>
    <property type="gene ID" value="LOC100119609"/>
</dbReference>
<dbReference type="GO" id="GO:0046872">
    <property type="term" value="F:metal ion binding"/>
    <property type="evidence" value="ECO:0007669"/>
    <property type="project" value="UniProtKB-KW"/>
</dbReference>
<dbReference type="Gene3D" id="3.20.20.105">
    <property type="entry name" value="Queuine tRNA-ribosyltransferase-like"/>
    <property type="match status" value="1"/>
</dbReference>
<evidence type="ECO:0000313" key="8">
    <source>
        <dbReference type="Proteomes" id="UP000002358"/>
    </source>
</evidence>
<dbReference type="KEGG" id="nvi:100119609"/>
<dbReference type="PANTHER" id="PTHR46064:SF1">
    <property type="entry name" value="QUEUINE TRNA-RIBOSYLTRANSFERASE ACCESSORY SUBUNIT 2"/>
    <property type="match status" value="1"/>
</dbReference>
<keyword evidence="8" id="KW-1185">Reference proteome</keyword>
<feature type="binding site" evidence="5">
    <location>
        <position position="328"/>
    </location>
    <ligand>
        <name>Zn(2+)</name>
        <dbReference type="ChEBI" id="CHEBI:29105"/>
    </ligand>
</feature>